<sequence length="65" mass="6419">MSAAGQARGRPAEAAGSTAEALFPAEAAGSGEHRRSNTAGHPGVPPSGNINPLGISAYASLDFNE</sequence>
<feature type="region of interest" description="Disordered" evidence="1">
    <location>
        <begin position="1"/>
        <end position="54"/>
    </location>
</feature>
<protein>
    <submittedName>
        <fullName evidence="2">Uncharacterized protein</fullName>
    </submittedName>
</protein>
<dbReference type="Proteomes" id="UP000298860">
    <property type="component" value="Unassembled WGS sequence"/>
</dbReference>
<reference evidence="3" key="1">
    <citation type="submission" date="2019-04" db="EMBL/GenBank/DDBJ databases">
        <title>Draft genome sequence of Pseudonocardiaceae bacterium SL3-2-4.</title>
        <authorList>
            <person name="Ningsih F."/>
            <person name="Yokota A."/>
            <person name="Sakai Y."/>
            <person name="Nanatani K."/>
            <person name="Yabe S."/>
            <person name="Oetari A."/>
            <person name="Sjamsuridzal W."/>
        </authorList>
    </citation>
    <scope>NUCLEOTIDE SEQUENCE [LARGE SCALE GENOMIC DNA]</scope>
    <source>
        <strain evidence="3">SL3-2-4</strain>
    </source>
</reference>
<dbReference type="AlphaFoldDB" id="A0A4D4JA69"/>
<name>A0A4D4JA69_9PSEU</name>
<comment type="caution">
    <text evidence="2">The sequence shown here is derived from an EMBL/GenBank/DDBJ whole genome shotgun (WGS) entry which is preliminary data.</text>
</comment>
<evidence type="ECO:0000313" key="3">
    <source>
        <dbReference type="Proteomes" id="UP000298860"/>
    </source>
</evidence>
<evidence type="ECO:0000256" key="1">
    <source>
        <dbReference type="SAM" id="MobiDB-lite"/>
    </source>
</evidence>
<gene>
    <name evidence="2" type="ORF">GTS_40970</name>
</gene>
<keyword evidence="3" id="KW-1185">Reference proteome</keyword>
<dbReference type="EMBL" id="BJFL01000024">
    <property type="protein sequence ID" value="GDY32464.1"/>
    <property type="molecule type" value="Genomic_DNA"/>
</dbReference>
<accession>A0A4D4JA69</accession>
<proteinExistence type="predicted"/>
<evidence type="ECO:0000313" key="2">
    <source>
        <dbReference type="EMBL" id="GDY32464.1"/>
    </source>
</evidence>
<organism evidence="2 3">
    <name type="scientific">Gandjariella thermophila</name>
    <dbReference type="NCBI Taxonomy" id="1931992"/>
    <lineage>
        <taxon>Bacteria</taxon>
        <taxon>Bacillati</taxon>
        <taxon>Actinomycetota</taxon>
        <taxon>Actinomycetes</taxon>
        <taxon>Pseudonocardiales</taxon>
        <taxon>Pseudonocardiaceae</taxon>
        <taxon>Gandjariella</taxon>
    </lineage>
</organism>